<feature type="compositionally biased region" description="Basic and acidic residues" evidence="6">
    <location>
        <begin position="761"/>
        <end position="786"/>
    </location>
</feature>
<feature type="coiled-coil region" evidence="5">
    <location>
        <begin position="661"/>
        <end position="688"/>
    </location>
</feature>
<keyword evidence="1" id="KW-0134">Cell wall</keyword>
<keyword evidence="3 8" id="KW-0732">Signal</keyword>
<evidence type="ECO:0000256" key="5">
    <source>
        <dbReference type="SAM" id="Coils"/>
    </source>
</evidence>
<reference evidence="10 11" key="1">
    <citation type="submission" date="2019-08" db="EMBL/GenBank/DDBJ databases">
        <title>In-depth cultivation of the pig gut microbiome towards novel bacterial diversity and tailored functional studies.</title>
        <authorList>
            <person name="Wylensek D."/>
            <person name="Hitch T.C.A."/>
            <person name="Clavel T."/>
        </authorList>
    </citation>
    <scope>NUCLEOTIDE SEQUENCE [LARGE SCALE GENOMIC DNA]</scope>
    <source>
        <strain evidence="10 11">Med78-601-WT-4W-RMD-3</strain>
    </source>
</reference>
<dbReference type="OrthoDB" id="1816569at2"/>
<evidence type="ECO:0000256" key="2">
    <source>
        <dbReference type="ARBA" id="ARBA00022525"/>
    </source>
</evidence>
<feature type="domain" description="Gram-positive cocci surface proteins LPxTG" evidence="9">
    <location>
        <begin position="818"/>
        <end position="856"/>
    </location>
</feature>
<name>A0A844FF04_9FIRM</name>
<comment type="caution">
    <text evidence="10">The sequence shown here is derived from an EMBL/GenBank/DDBJ whole genome shotgun (WGS) entry which is preliminary data.</text>
</comment>
<feature type="chain" id="PRO_5033048428" evidence="8">
    <location>
        <begin position="27"/>
        <end position="858"/>
    </location>
</feature>
<evidence type="ECO:0000256" key="8">
    <source>
        <dbReference type="SAM" id="SignalP"/>
    </source>
</evidence>
<dbReference type="Gene3D" id="1.20.1270.90">
    <property type="entry name" value="AF1782-like"/>
    <property type="match status" value="3"/>
</dbReference>
<feature type="signal peptide" evidence="8">
    <location>
        <begin position="1"/>
        <end position="26"/>
    </location>
</feature>
<evidence type="ECO:0000256" key="4">
    <source>
        <dbReference type="ARBA" id="ARBA00023088"/>
    </source>
</evidence>
<keyword evidence="4" id="KW-0572">Peptidoglycan-anchor</keyword>
<evidence type="ECO:0000256" key="1">
    <source>
        <dbReference type="ARBA" id="ARBA00022512"/>
    </source>
</evidence>
<evidence type="ECO:0000259" key="9">
    <source>
        <dbReference type="Pfam" id="PF00746"/>
    </source>
</evidence>
<dbReference type="Pfam" id="PF07554">
    <property type="entry name" value="FIVAR"/>
    <property type="match status" value="3"/>
</dbReference>
<dbReference type="Pfam" id="PF00746">
    <property type="entry name" value="Gram_pos_anchor"/>
    <property type="match status" value="1"/>
</dbReference>
<keyword evidence="5" id="KW-0175">Coiled coil</keyword>
<gene>
    <name evidence="10" type="ORF">FYJ27_02285</name>
</gene>
<evidence type="ECO:0000313" key="11">
    <source>
        <dbReference type="Proteomes" id="UP000462760"/>
    </source>
</evidence>
<accession>A0A844FF04</accession>
<evidence type="ECO:0000313" key="10">
    <source>
        <dbReference type="EMBL" id="MSS42565.1"/>
    </source>
</evidence>
<protein>
    <submittedName>
        <fullName evidence="10">LPXTG cell wall anchor domain-containing protein</fullName>
    </submittedName>
</protein>
<keyword evidence="2" id="KW-0964">Secreted</keyword>
<keyword evidence="7" id="KW-0472">Membrane</keyword>
<dbReference type="RefSeq" id="WP_154482536.1">
    <property type="nucleotide sequence ID" value="NZ_JAHLOA010000018.1"/>
</dbReference>
<keyword evidence="7" id="KW-0812">Transmembrane</keyword>
<dbReference type="Proteomes" id="UP000462760">
    <property type="component" value="Unassembled WGS sequence"/>
</dbReference>
<proteinExistence type="predicted"/>
<feature type="transmembrane region" description="Helical" evidence="7">
    <location>
        <begin position="832"/>
        <end position="850"/>
    </location>
</feature>
<evidence type="ECO:0000256" key="6">
    <source>
        <dbReference type="SAM" id="MobiDB-lite"/>
    </source>
</evidence>
<dbReference type="InterPro" id="IPR019931">
    <property type="entry name" value="LPXTG_anchor"/>
</dbReference>
<evidence type="ECO:0000256" key="7">
    <source>
        <dbReference type="SAM" id="Phobius"/>
    </source>
</evidence>
<feature type="region of interest" description="Disordered" evidence="6">
    <location>
        <begin position="756"/>
        <end position="819"/>
    </location>
</feature>
<dbReference type="EMBL" id="VULR01000002">
    <property type="protein sequence ID" value="MSS42565.1"/>
    <property type="molecule type" value="Genomic_DNA"/>
</dbReference>
<organism evidence="10 11">
    <name type="scientific">Anaerosalibacter bizertensis</name>
    <dbReference type="NCBI Taxonomy" id="932217"/>
    <lineage>
        <taxon>Bacteria</taxon>
        <taxon>Bacillati</taxon>
        <taxon>Bacillota</taxon>
        <taxon>Tissierellia</taxon>
        <taxon>Tissierellales</taxon>
        <taxon>Sporanaerobacteraceae</taxon>
        <taxon>Anaerosalibacter</taxon>
    </lineage>
</organism>
<dbReference type="AlphaFoldDB" id="A0A844FF04"/>
<sequence length="858" mass="96621">MKKRRIMASFLALLISISSFFNIGFAQTDLNTNVDEKGEKQDNFGFNSYIGDPALSYVPDDWENDIWLTSTYKKGNADHIKMKIGEVDSVYPWRIPQGIVNYINNDVERPNFNFEILQGDSVELLSNSTTDTVDIKAVKKGDTVIKVTYDEFTHSKGKYFPPSSKVNTKYIVYSVGAEQNIDIKTDIETNIAKTIYFVDSKTTPYTFEVNAPGATKLIVTINGKKVSDSSDNKYTVDLENRQNIIGIIAIDDKGKVSTHYEMIEARLIELETKNLTRSDLDEIYDGQDVGISFKGIKLPVPKIATYYNPFMNSIWSQQGEEAPYVEYVVNNDIGKVRSHGGQYDLATNNQIKIENIKAGKHTFSNGKIYEGWWGVELGDHNKRETPDWAGGGIAPSNEIKPRCELPEFVIEVKEKNDKIESPLVDFRLETKEVRLALGSTFQLKPIFKFGENTPEDVKKKYKDVKYSSHLFKLDNSGEIIEDENGYWLTVNEEGLVKVNQNMPKESSPINKNGVAIKAQTIDGKTFICTVRIKKDGEPEPKIEIEKTKLEEVINKAKKVEIEGKTEKSVKALKEAISEGEKVIKKEEITQEEVDKAVKVIEAAINNLEDKEDPGEPEPKPEIDKTKLKETINKAEKIDIKDKTEESIKALNETISRGKEILEKKEATQEEVNNAVKEIEIAISNLKDKEEPEPEIDKTGLEAAISKAEKLEVEDKTVESIKDLNDAISKGKEIFESKTSTQEEVNKTLELLKAAINGLKVKPTDPKEPTNPVEPKDPKDKNDDKKLGVPTKPQKPNKPNKPETINKPNNEIAEPNMQNKSAKTLLPRTGQSSMMWISILGVTLLAIGIWINKRKQKEI</sequence>
<keyword evidence="7" id="KW-1133">Transmembrane helix</keyword>
<evidence type="ECO:0000256" key="3">
    <source>
        <dbReference type="ARBA" id="ARBA00022729"/>
    </source>
</evidence>
<dbReference type="NCBIfam" id="TIGR01167">
    <property type="entry name" value="LPXTG_anchor"/>
    <property type="match status" value="1"/>
</dbReference>